<feature type="compositionally biased region" description="Basic and acidic residues" evidence="11">
    <location>
        <begin position="859"/>
        <end position="871"/>
    </location>
</feature>
<protein>
    <recommendedName>
        <fullName evidence="3 10">Replication factor C subunit 1</fullName>
    </recommendedName>
</protein>
<dbReference type="PIRSF" id="PIRSF036578">
    <property type="entry name" value="RFC1"/>
    <property type="match status" value="1"/>
</dbReference>
<dbReference type="Pfam" id="PF25361">
    <property type="entry name" value="AAA_lid_RFC1"/>
    <property type="match status" value="1"/>
</dbReference>
<dbReference type="GO" id="GO:0005524">
    <property type="term" value="F:ATP binding"/>
    <property type="evidence" value="ECO:0007669"/>
    <property type="project" value="UniProtKB-UniRule"/>
</dbReference>
<dbReference type="Pfam" id="PF00004">
    <property type="entry name" value="AAA"/>
    <property type="match status" value="1"/>
</dbReference>
<feature type="compositionally biased region" description="Acidic residues" evidence="11">
    <location>
        <begin position="125"/>
        <end position="137"/>
    </location>
</feature>
<evidence type="ECO:0000256" key="10">
    <source>
        <dbReference type="PIRNR" id="PIRNR036578"/>
    </source>
</evidence>
<dbReference type="InterPro" id="IPR027417">
    <property type="entry name" value="P-loop_NTPase"/>
</dbReference>
<gene>
    <name evidence="13" type="ORF">M407DRAFT_16070</name>
</gene>
<keyword evidence="8" id="KW-0238">DNA-binding</keyword>
<dbReference type="PANTHER" id="PTHR23389:SF6">
    <property type="entry name" value="REPLICATION FACTOR C SUBUNIT 1"/>
    <property type="match status" value="1"/>
</dbReference>
<dbReference type="GO" id="GO:0003689">
    <property type="term" value="F:DNA clamp loader activity"/>
    <property type="evidence" value="ECO:0007669"/>
    <property type="project" value="UniProtKB-UniRule"/>
</dbReference>
<dbReference type="GO" id="GO:0016887">
    <property type="term" value="F:ATP hydrolysis activity"/>
    <property type="evidence" value="ECO:0007669"/>
    <property type="project" value="InterPro"/>
</dbReference>
<evidence type="ECO:0000256" key="5">
    <source>
        <dbReference type="ARBA" id="ARBA00022705"/>
    </source>
</evidence>
<keyword evidence="14" id="KW-1185">Reference proteome</keyword>
<dbReference type="Pfam" id="PF08519">
    <property type="entry name" value="RFC1"/>
    <property type="match status" value="1"/>
</dbReference>
<sequence>MTSKVGSSKQKAIEITSPPKAKPKPKSSAASRPPPSDSDEDMEEARIAKANLTKAAKRKSVASSDDEEEEEIAPPKKKAAVAKPRKSSPKPDPKAKPSASSKPKAGPSSSKTKAPAKTSKKSADDDFIDDGDDDEEEEKKPKPAQPDKKQNWAAVKAAQMARNATGGGNAGGSGGTKAIPDGEPNCLAGLTFVFTGELPSFSRDEAQDAAKRFGGRVTGAPSAKTSYVVVGENAGPKKLQTIKDKGLKMVDEDGFLNLIATRKGVMDAATIAKMEKEQEKIRKDAKEMEMREKAAAKGAQKGGVGVAKVVDPRSQLWTQKYAPQSLKEICGNKGQVEKLSNWLAAWEKSRQSGFKKPGKDAMGTSRAVLISGPPGIGKTTSAHLVAKLNGYTPIEVNASDARNKKLIENSTNITNRSLDGWLGGDKATNVAGVEINGRPVLIMDEVDGMSAGDRGGVGALNALIKKTEIPIICIANDRNLPKMKPLQSTTFALTFKRPTAAEVRSRLQTIAFKEKLKASAAALDALAQGSNSDIRQILNMMSTWKLSNDSIDFDQSKDLAAANEKHSIMTPFVIADKLLGPYTFSNTSRMTLGDKMDLYFHDFSLVPLMIQENYLKTTPRKLTGLQGHELALKSLEILDEAASAISDGDLVDAMIHSPEQHWSLMPLHAVHSTVRPAAQMYGGCQAFGPGPKVMSFPSWLGQNSKQTKLKRQLGDIQIRMRLKVTGDKEEIRQQYIPSLFPALVQPLIDRGSDAVPEVIEVMDEYFLSKEEWDYLVELGVGDRNDEATLKKIPTAVKTAFTRKYNSSDHPVAFHKATLFGTKAKAIAAGPAPDVEDAYDVEDESLAVEADENDDEENEDISKDKLIKESKPKKATGKAPAKGKPKAQR</sequence>
<dbReference type="FunFam" id="1.20.272.10:FF:000005">
    <property type="entry name" value="Replication factor C subunit 1"/>
    <property type="match status" value="1"/>
</dbReference>
<feature type="domain" description="BRCT" evidence="12">
    <location>
        <begin position="182"/>
        <end position="263"/>
    </location>
</feature>
<evidence type="ECO:0000313" key="14">
    <source>
        <dbReference type="Proteomes" id="UP000054248"/>
    </source>
</evidence>
<evidence type="ECO:0000256" key="1">
    <source>
        <dbReference type="ARBA" id="ARBA00004123"/>
    </source>
</evidence>
<dbReference type="CDD" id="cd17752">
    <property type="entry name" value="BRCT_RFC1"/>
    <property type="match status" value="1"/>
</dbReference>
<dbReference type="OrthoDB" id="446168at2759"/>
<proteinExistence type="inferred from homology"/>
<dbReference type="Pfam" id="PF00533">
    <property type="entry name" value="BRCT"/>
    <property type="match status" value="1"/>
</dbReference>
<feature type="region of interest" description="Disordered" evidence="11">
    <location>
        <begin position="1"/>
        <end position="158"/>
    </location>
</feature>
<evidence type="ECO:0000256" key="7">
    <source>
        <dbReference type="ARBA" id="ARBA00022840"/>
    </source>
</evidence>
<dbReference type="GO" id="GO:0006281">
    <property type="term" value="P:DNA repair"/>
    <property type="evidence" value="ECO:0007669"/>
    <property type="project" value="InterPro"/>
</dbReference>
<dbReference type="GO" id="GO:0003677">
    <property type="term" value="F:DNA binding"/>
    <property type="evidence" value="ECO:0007669"/>
    <property type="project" value="UniProtKB-KW"/>
</dbReference>
<keyword evidence="9 10" id="KW-0539">Nucleus</keyword>
<dbReference type="AlphaFoldDB" id="A0A0C3LEN0"/>
<feature type="compositionally biased region" description="Basic and acidic residues" evidence="11">
    <location>
        <begin position="138"/>
        <end position="150"/>
    </location>
</feature>
<comment type="similarity">
    <text evidence="2 10">Belongs to the activator 1 large subunit family.</text>
</comment>
<dbReference type="Gene3D" id="1.20.272.10">
    <property type="match status" value="1"/>
</dbReference>
<dbReference type="HOGENOM" id="CLU_003574_1_0_1"/>
<evidence type="ECO:0000256" key="9">
    <source>
        <dbReference type="ARBA" id="ARBA00023242"/>
    </source>
</evidence>
<dbReference type="SMART" id="SM00382">
    <property type="entry name" value="AAA"/>
    <property type="match status" value="1"/>
</dbReference>
<feature type="compositionally biased region" description="Low complexity" evidence="11">
    <location>
        <begin position="96"/>
        <end position="117"/>
    </location>
</feature>
<keyword evidence="4" id="KW-0597">Phosphoprotein</keyword>
<name>A0A0C3LEN0_9AGAM</name>
<accession>A0A0C3LEN0</accession>
<dbReference type="Gene3D" id="3.40.50.10190">
    <property type="entry name" value="BRCT domain"/>
    <property type="match status" value="1"/>
</dbReference>
<reference evidence="14" key="2">
    <citation type="submission" date="2015-01" db="EMBL/GenBank/DDBJ databases">
        <title>Evolutionary Origins and Diversification of the Mycorrhizal Mutualists.</title>
        <authorList>
            <consortium name="DOE Joint Genome Institute"/>
            <consortium name="Mycorrhizal Genomics Consortium"/>
            <person name="Kohler A."/>
            <person name="Kuo A."/>
            <person name="Nagy L.G."/>
            <person name="Floudas D."/>
            <person name="Copeland A."/>
            <person name="Barry K.W."/>
            <person name="Cichocki N."/>
            <person name="Veneault-Fourrey C."/>
            <person name="LaButti K."/>
            <person name="Lindquist E.A."/>
            <person name="Lipzen A."/>
            <person name="Lundell T."/>
            <person name="Morin E."/>
            <person name="Murat C."/>
            <person name="Riley R."/>
            <person name="Ohm R."/>
            <person name="Sun H."/>
            <person name="Tunlid A."/>
            <person name="Henrissat B."/>
            <person name="Grigoriev I.V."/>
            <person name="Hibbett D.S."/>
            <person name="Martin F."/>
        </authorList>
    </citation>
    <scope>NUCLEOTIDE SEQUENCE [LARGE SCALE GENOMIC DNA]</scope>
    <source>
        <strain evidence="14">MUT 4182</strain>
    </source>
</reference>
<reference evidence="13 14" key="1">
    <citation type="submission" date="2014-04" db="EMBL/GenBank/DDBJ databases">
        <authorList>
            <consortium name="DOE Joint Genome Institute"/>
            <person name="Kuo A."/>
            <person name="Girlanda M."/>
            <person name="Perotto S."/>
            <person name="Kohler A."/>
            <person name="Nagy L.G."/>
            <person name="Floudas D."/>
            <person name="Copeland A."/>
            <person name="Barry K.W."/>
            <person name="Cichocki N."/>
            <person name="Veneault-Fourrey C."/>
            <person name="LaButti K."/>
            <person name="Lindquist E.A."/>
            <person name="Lipzen A."/>
            <person name="Lundell T."/>
            <person name="Morin E."/>
            <person name="Murat C."/>
            <person name="Sun H."/>
            <person name="Tunlid A."/>
            <person name="Henrissat B."/>
            <person name="Grigoriev I.V."/>
            <person name="Hibbett D.S."/>
            <person name="Martin F."/>
            <person name="Nordberg H.P."/>
            <person name="Cantor M.N."/>
            <person name="Hua S.X."/>
        </authorList>
    </citation>
    <scope>NUCLEOTIDE SEQUENCE [LARGE SCALE GENOMIC DNA]</scope>
    <source>
        <strain evidence="13 14">MUT 4182</strain>
    </source>
</reference>
<dbReference type="InterPro" id="IPR013725">
    <property type="entry name" value="DNA_replication_fac_RFC1_C"/>
</dbReference>
<keyword evidence="5 10" id="KW-0235">DNA replication</keyword>
<dbReference type="GO" id="GO:0005634">
    <property type="term" value="C:nucleus"/>
    <property type="evidence" value="ECO:0007669"/>
    <property type="project" value="UniProtKB-SubCell"/>
</dbReference>
<dbReference type="InterPro" id="IPR036420">
    <property type="entry name" value="BRCT_dom_sf"/>
</dbReference>
<feature type="compositionally biased region" description="Basic residues" evidence="11">
    <location>
        <begin position="872"/>
        <end position="888"/>
    </location>
</feature>
<dbReference type="Gene3D" id="3.40.50.300">
    <property type="entry name" value="P-loop containing nucleotide triphosphate hydrolases"/>
    <property type="match status" value="1"/>
</dbReference>
<dbReference type="EMBL" id="KN823198">
    <property type="protein sequence ID" value="KIO19892.1"/>
    <property type="molecule type" value="Genomic_DNA"/>
</dbReference>
<dbReference type="SUPFAM" id="SSF52113">
    <property type="entry name" value="BRCT domain"/>
    <property type="match status" value="1"/>
</dbReference>
<keyword evidence="6 10" id="KW-0547">Nucleotide-binding</keyword>
<dbReference type="InterPro" id="IPR003959">
    <property type="entry name" value="ATPase_AAA_core"/>
</dbReference>
<dbReference type="FunFam" id="3.40.50.300:FF:000395">
    <property type="entry name" value="Replication factor C subunit 1"/>
    <property type="match status" value="1"/>
</dbReference>
<dbReference type="InterPro" id="IPR003593">
    <property type="entry name" value="AAA+_ATPase"/>
</dbReference>
<evidence type="ECO:0000256" key="8">
    <source>
        <dbReference type="ARBA" id="ARBA00023125"/>
    </source>
</evidence>
<feature type="compositionally biased region" description="Basic residues" evidence="11">
    <location>
        <begin position="75"/>
        <end position="88"/>
    </location>
</feature>
<dbReference type="FunFam" id="1.10.8.60:FF:000021">
    <property type="entry name" value="Replication factor C subunit 1"/>
    <property type="match status" value="1"/>
</dbReference>
<evidence type="ECO:0000256" key="2">
    <source>
        <dbReference type="ARBA" id="ARBA00006116"/>
    </source>
</evidence>
<dbReference type="InterPro" id="IPR012178">
    <property type="entry name" value="RFC1"/>
</dbReference>
<dbReference type="FunFam" id="3.40.50.10190:FF:000001">
    <property type="entry name" value="Replication factor C subunit 1"/>
    <property type="match status" value="1"/>
</dbReference>
<dbReference type="GO" id="GO:0005663">
    <property type="term" value="C:DNA replication factor C complex"/>
    <property type="evidence" value="ECO:0007669"/>
    <property type="project" value="InterPro"/>
</dbReference>
<dbReference type="SMART" id="SM00292">
    <property type="entry name" value="BRCT"/>
    <property type="match status" value="1"/>
</dbReference>
<evidence type="ECO:0000256" key="11">
    <source>
        <dbReference type="SAM" id="MobiDB-lite"/>
    </source>
</evidence>
<evidence type="ECO:0000256" key="6">
    <source>
        <dbReference type="ARBA" id="ARBA00022741"/>
    </source>
</evidence>
<dbReference type="SUPFAM" id="SSF48019">
    <property type="entry name" value="post-AAA+ oligomerization domain-like"/>
    <property type="match status" value="1"/>
</dbReference>
<dbReference type="STRING" id="1051891.A0A0C3LEN0"/>
<dbReference type="InterPro" id="IPR001357">
    <property type="entry name" value="BRCT_dom"/>
</dbReference>
<feature type="region of interest" description="Disordered" evidence="11">
    <location>
        <begin position="835"/>
        <end position="888"/>
    </location>
</feature>
<evidence type="ECO:0000256" key="3">
    <source>
        <dbReference type="ARBA" id="ARBA00020401"/>
    </source>
</evidence>
<dbReference type="PANTHER" id="PTHR23389">
    <property type="entry name" value="CHROMOSOME TRANSMISSION FIDELITY FACTOR 18"/>
    <property type="match status" value="1"/>
</dbReference>
<keyword evidence="7 10" id="KW-0067">ATP-binding</keyword>
<feature type="compositionally biased region" description="Acidic residues" evidence="11">
    <location>
        <begin position="835"/>
        <end position="858"/>
    </location>
</feature>
<dbReference type="Gene3D" id="1.10.8.60">
    <property type="match status" value="1"/>
</dbReference>
<evidence type="ECO:0000259" key="12">
    <source>
        <dbReference type="PROSITE" id="PS50172"/>
    </source>
</evidence>
<dbReference type="CDD" id="cd00009">
    <property type="entry name" value="AAA"/>
    <property type="match status" value="1"/>
</dbReference>
<dbReference type="SUPFAM" id="SSF52540">
    <property type="entry name" value="P-loop containing nucleoside triphosphate hydrolases"/>
    <property type="match status" value="1"/>
</dbReference>
<dbReference type="PROSITE" id="PS50172">
    <property type="entry name" value="BRCT"/>
    <property type="match status" value="1"/>
</dbReference>
<dbReference type="Proteomes" id="UP000054248">
    <property type="component" value="Unassembled WGS sequence"/>
</dbReference>
<comment type="subcellular location">
    <subcellularLocation>
        <location evidence="1 10">Nucleus</location>
    </subcellularLocation>
</comment>
<organism evidence="13 14">
    <name type="scientific">Tulasnella calospora MUT 4182</name>
    <dbReference type="NCBI Taxonomy" id="1051891"/>
    <lineage>
        <taxon>Eukaryota</taxon>
        <taxon>Fungi</taxon>
        <taxon>Dikarya</taxon>
        <taxon>Basidiomycota</taxon>
        <taxon>Agaricomycotina</taxon>
        <taxon>Agaricomycetes</taxon>
        <taxon>Cantharellales</taxon>
        <taxon>Tulasnellaceae</taxon>
        <taxon>Tulasnella</taxon>
    </lineage>
</organism>
<dbReference type="GO" id="GO:0006271">
    <property type="term" value="P:DNA strand elongation involved in DNA replication"/>
    <property type="evidence" value="ECO:0007669"/>
    <property type="project" value="UniProtKB-ARBA"/>
</dbReference>
<evidence type="ECO:0000313" key="13">
    <source>
        <dbReference type="EMBL" id="KIO19892.1"/>
    </source>
</evidence>
<dbReference type="InterPro" id="IPR008921">
    <property type="entry name" value="DNA_pol3_clamp-load_cplx_C"/>
</dbReference>
<evidence type="ECO:0000256" key="4">
    <source>
        <dbReference type="ARBA" id="ARBA00022553"/>
    </source>
</evidence>
<feature type="compositionally biased region" description="Polar residues" evidence="11">
    <location>
        <begin position="1"/>
        <end position="10"/>
    </location>
</feature>